<organism evidence="2 3">
    <name type="scientific">Calocera cornea HHB12733</name>
    <dbReference type="NCBI Taxonomy" id="1353952"/>
    <lineage>
        <taxon>Eukaryota</taxon>
        <taxon>Fungi</taxon>
        <taxon>Dikarya</taxon>
        <taxon>Basidiomycota</taxon>
        <taxon>Agaricomycotina</taxon>
        <taxon>Dacrymycetes</taxon>
        <taxon>Dacrymycetales</taxon>
        <taxon>Dacrymycetaceae</taxon>
        <taxon>Calocera</taxon>
    </lineage>
</organism>
<dbReference type="PANTHER" id="PTHR35192">
    <property type="entry name" value="PROTEIN, PUTATIVE-RELATED"/>
    <property type="match status" value="1"/>
</dbReference>
<proteinExistence type="predicted"/>
<accession>A0A165JSR5</accession>
<name>A0A165JSR5_9BASI</name>
<dbReference type="InParanoid" id="A0A165JSR5"/>
<sequence length="172" mass="18319">CSYPPHANPVCTETDPCSYTCDAPYIKRGGKCVMPGSGGWRKRDLSTCSFGLKRCGVWSHWGARSYECLDTDVELESCGGCAIPYGDEAVTGQDCSQIKGVSDVECEAGRCKVNRCRPGWTVSDDGASCARLAPMSAGHSQTLGAAADLEPDSGFSPAPNHMLSNMFQSEAY</sequence>
<dbReference type="STRING" id="1353952.A0A165JSR5"/>
<dbReference type="PANTHER" id="PTHR35192:SF2">
    <property type="entry name" value="APPLE DOMAIN-CONTAINING PROTEIN"/>
    <property type="match status" value="1"/>
</dbReference>
<keyword evidence="3" id="KW-1185">Reference proteome</keyword>
<dbReference type="OrthoDB" id="439917at2759"/>
<dbReference type="EMBL" id="KV423918">
    <property type="protein sequence ID" value="KZT62222.1"/>
    <property type="molecule type" value="Genomic_DNA"/>
</dbReference>
<reference evidence="2 3" key="1">
    <citation type="journal article" date="2016" name="Mol. Biol. Evol.">
        <title>Comparative Genomics of Early-Diverging Mushroom-Forming Fungi Provides Insights into the Origins of Lignocellulose Decay Capabilities.</title>
        <authorList>
            <person name="Nagy L.G."/>
            <person name="Riley R."/>
            <person name="Tritt A."/>
            <person name="Adam C."/>
            <person name="Daum C."/>
            <person name="Floudas D."/>
            <person name="Sun H."/>
            <person name="Yadav J.S."/>
            <person name="Pangilinan J."/>
            <person name="Larsson K.H."/>
            <person name="Matsuura K."/>
            <person name="Barry K."/>
            <person name="Labutti K."/>
            <person name="Kuo R."/>
            <person name="Ohm R.A."/>
            <person name="Bhattacharya S.S."/>
            <person name="Shirouzu T."/>
            <person name="Yoshinaga Y."/>
            <person name="Martin F.M."/>
            <person name="Grigoriev I.V."/>
            <person name="Hibbett D.S."/>
        </authorList>
    </citation>
    <scope>NUCLEOTIDE SEQUENCE [LARGE SCALE GENOMIC DNA]</scope>
    <source>
        <strain evidence="2 3">HHB12733</strain>
    </source>
</reference>
<feature type="domain" description="Protein CPL1-like" evidence="1">
    <location>
        <begin position="66"/>
        <end position="129"/>
    </location>
</feature>
<dbReference type="AlphaFoldDB" id="A0A165JSR5"/>
<evidence type="ECO:0000313" key="3">
    <source>
        <dbReference type="Proteomes" id="UP000076842"/>
    </source>
</evidence>
<dbReference type="Pfam" id="PF21671">
    <property type="entry name" value="CPL1-like"/>
    <property type="match status" value="1"/>
</dbReference>
<gene>
    <name evidence="2" type="ORF">CALCODRAFT_426602</name>
</gene>
<dbReference type="Proteomes" id="UP000076842">
    <property type="component" value="Unassembled WGS sequence"/>
</dbReference>
<dbReference type="InterPro" id="IPR038955">
    <property type="entry name" value="PriA/CPL1_fungi"/>
</dbReference>
<protein>
    <recommendedName>
        <fullName evidence="1">Protein CPL1-like domain-containing protein</fullName>
    </recommendedName>
</protein>
<dbReference type="InterPro" id="IPR048661">
    <property type="entry name" value="CPL1-like"/>
</dbReference>
<evidence type="ECO:0000259" key="1">
    <source>
        <dbReference type="Pfam" id="PF21671"/>
    </source>
</evidence>
<evidence type="ECO:0000313" key="2">
    <source>
        <dbReference type="EMBL" id="KZT62222.1"/>
    </source>
</evidence>
<feature type="non-terminal residue" evidence="2">
    <location>
        <position position="1"/>
    </location>
</feature>